<reference evidence="2 3" key="1">
    <citation type="submission" date="2019-07" db="EMBL/GenBank/DDBJ databases">
        <title>Ln-dependent methylotrophs.</title>
        <authorList>
            <person name="Tani A."/>
        </authorList>
    </citation>
    <scope>NUCLEOTIDE SEQUENCE [LARGE SCALE GENOMIC DNA]</scope>
    <source>
        <strain evidence="2 3">SM89A</strain>
    </source>
</reference>
<feature type="non-terminal residue" evidence="2">
    <location>
        <position position="1"/>
    </location>
</feature>
<dbReference type="EMBL" id="VJMF01000112">
    <property type="protein sequence ID" value="TRL23900.1"/>
    <property type="molecule type" value="Genomic_DNA"/>
</dbReference>
<dbReference type="InterPro" id="IPR001307">
    <property type="entry name" value="Thiosulphate_STrfase_CS"/>
</dbReference>
<evidence type="ECO:0000259" key="1">
    <source>
        <dbReference type="PROSITE" id="PS50206"/>
    </source>
</evidence>
<accession>A0A549SCY5</accession>
<gene>
    <name evidence="2" type="ORF">FM996_20630</name>
</gene>
<evidence type="ECO:0000313" key="3">
    <source>
        <dbReference type="Proteomes" id="UP000316781"/>
    </source>
</evidence>
<dbReference type="GO" id="GO:0004792">
    <property type="term" value="F:thiosulfate-cyanide sulfurtransferase activity"/>
    <property type="evidence" value="ECO:0007669"/>
    <property type="project" value="InterPro"/>
</dbReference>
<sequence length="43" mass="4311">GLTASILSLALAASGRRPATVYDGSWSEWGARAELPVVVGPAG</sequence>
<dbReference type="Proteomes" id="UP000316781">
    <property type="component" value="Unassembled WGS sequence"/>
</dbReference>
<evidence type="ECO:0000313" key="2">
    <source>
        <dbReference type="EMBL" id="TRL23900.1"/>
    </source>
</evidence>
<proteinExistence type="predicted"/>
<dbReference type="PROSITE" id="PS00683">
    <property type="entry name" value="RHODANESE_2"/>
    <property type="match status" value="1"/>
</dbReference>
<dbReference type="SUPFAM" id="SSF52821">
    <property type="entry name" value="Rhodanese/Cell cycle control phosphatase"/>
    <property type="match status" value="1"/>
</dbReference>
<keyword evidence="2" id="KW-0808">Transferase</keyword>
<feature type="domain" description="Rhodanese" evidence="1">
    <location>
        <begin position="1"/>
        <end position="38"/>
    </location>
</feature>
<name>A0A549SCY5_METSR</name>
<dbReference type="InterPro" id="IPR001763">
    <property type="entry name" value="Rhodanese-like_dom"/>
</dbReference>
<dbReference type="Gene3D" id="3.40.250.10">
    <property type="entry name" value="Rhodanese-like domain"/>
    <property type="match status" value="1"/>
</dbReference>
<comment type="caution">
    <text evidence="2">The sequence shown here is derived from an EMBL/GenBank/DDBJ whole genome shotgun (WGS) entry which is preliminary data.</text>
</comment>
<dbReference type="AlphaFoldDB" id="A0A549SCY5"/>
<dbReference type="PROSITE" id="PS50206">
    <property type="entry name" value="RHODANESE_3"/>
    <property type="match status" value="1"/>
</dbReference>
<protein>
    <submittedName>
        <fullName evidence="2">Sulfurtransferase</fullName>
    </submittedName>
</protein>
<dbReference type="InterPro" id="IPR036873">
    <property type="entry name" value="Rhodanese-like_dom_sf"/>
</dbReference>
<organism evidence="2 3">
    <name type="scientific">Methylosinus sporium</name>
    <dbReference type="NCBI Taxonomy" id="428"/>
    <lineage>
        <taxon>Bacteria</taxon>
        <taxon>Pseudomonadati</taxon>
        <taxon>Pseudomonadota</taxon>
        <taxon>Alphaproteobacteria</taxon>
        <taxon>Hyphomicrobiales</taxon>
        <taxon>Methylocystaceae</taxon>
        <taxon>Methylosinus</taxon>
    </lineage>
</organism>